<protein>
    <recommendedName>
        <fullName evidence="3">PIN domain-containing protein</fullName>
    </recommendedName>
</protein>
<dbReference type="Proteomes" id="UP001267426">
    <property type="component" value="Unassembled WGS sequence"/>
</dbReference>
<dbReference type="RefSeq" id="WP_311663825.1">
    <property type="nucleotide sequence ID" value="NZ_JAVRHT010000022.1"/>
</dbReference>
<keyword evidence="2" id="KW-1185">Reference proteome</keyword>
<proteinExistence type="predicted"/>
<name>A0ABU3BSA5_9BACT</name>
<organism evidence="1 2">
    <name type="scientific">Rubrivirga litoralis</name>
    <dbReference type="NCBI Taxonomy" id="3075598"/>
    <lineage>
        <taxon>Bacteria</taxon>
        <taxon>Pseudomonadati</taxon>
        <taxon>Rhodothermota</taxon>
        <taxon>Rhodothermia</taxon>
        <taxon>Rhodothermales</taxon>
        <taxon>Rubricoccaceae</taxon>
        <taxon>Rubrivirga</taxon>
    </lineage>
</organism>
<evidence type="ECO:0000313" key="2">
    <source>
        <dbReference type="Proteomes" id="UP001267426"/>
    </source>
</evidence>
<accession>A0ABU3BSA5</accession>
<reference evidence="1 2" key="1">
    <citation type="submission" date="2023-09" db="EMBL/GenBank/DDBJ databases">
        <authorList>
            <person name="Rey-Velasco X."/>
        </authorList>
    </citation>
    <scope>NUCLEOTIDE SEQUENCE [LARGE SCALE GENOMIC DNA]</scope>
    <source>
        <strain evidence="1 2">F394</strain>
    </source>
</reference>
<gene>
    <name evidence="1" type="ORF">RM540_10485</name>
</gene>
<comment type="caution">
    <text evidence="1">The sequence shown here is derived from an EMBL/GenBank/DDBJ whole genome shotgun (WGS) entry which is preliminary data.</text>
</comment>
<dbReference type="EMBL" id="JAVRHT010000022">
    <property type="protein sequence ID" value="MDT0632171.1"/>
    <property type="molecule type" value="Genomic_DNA"/>
</dbReference>
<evidence type="ECO:0000313" key="1">
    <source>
        <dbReference type="EMBL" id="MDT0632171.1"/>
    </source>
</evidence>
<sequence>MDANVFVGAGFRPASASGRLVAAARAGRLVTVWNAATRAEAECVVGQIPPLAAFDWTGVFRDAGRWGGAVDLAPWAHLAGRLDQTLAALALAASAPLVTADGPLHDGAGEGGVVALRPAPAAAAFGL</sequence>
<evidence type="ECO:0008006" key="3">
    <source>
        <dbReference type="Google" id="ProtNLM"/>
    </source>
</evidence>